<dbReference type="EMBL" id="REGN01001788">
    <property type="protein sequence ID" value="RNA32524.1"/>
    <property type="molecule type" value="Genomic_DNA"/>
</dbReference>
<accession>A0A3M7S9Q5</accession>
<evidence type="ECO:0000313" key="1">
    <source>
        <dbReference type="EMBL" id="RNA32524.1"/>
    </source>
</evidence>
<sequence>MICEFCGKEDSVQIVLSCGYTVCLEHVNNLGDTFQCIICKNHVINKQALFNMNKNRSILSKLQFTNYLNTVKEKCF</sequence>
<evidence type="ECO:0008006" key="3">
    <source>
        <dbReference type="Google" id="ProtNLM"/>
    </source>
</evidence>
<reference evidence="1 2" key="1">
    <citation type="journal article" date="2018" name="Sci. Rep.">
        <title>Genomic signatures of local adaptation to the degree of environmental predictability in rotifers.</title>
        <authorList>
            <person name="Franch-Gras L."/>
            <person name="Hahn C."/>
            <person name="Garcia-Roger E.M."/>
            <person name="Carmona M.J."/>
            <person name="Serra M."/>
            <person name="Gomez A."/>
        </authorList>
    </citation>
    <scope>NUCLEOTIDE SEQUENCE [LARGE SCALE GENOMIC DNA]</scope>
    <source>
        <strain evidence="1">HYR1</strain>
    </source>
</reference>
<proteinExistence type="predicted"/>
<gene>
    <name evidence="1" type="ORF">BpHYR1_006367</name>
</gene>
<keyword evidence="2" id="KW-1185">Reference proteome</keyword>
<organism evidence="1 2">
    <name type="scientific">Brachionus plicatilis</name>
    <name type="common">Marine rotifer</name>
    <name type="synonym">Brachionus muelleri</name>
    <dbReference type="NCBI Taxonomy" id="10195"/>
    <lineage>
        <taxon>Eukaryota</taxon>
        <taxon>Metazoa</taxon>
        <taxon>Spiralia</taxon>
        <taxon>Gnathifera</taxon>
        <taxon>Rotifera</taxon>
        <taxon>Eurotatoria</taxon>
        <taxon>Monogononta</taxon>
        <taxon>Pseudotrocha</taxon>
        <taxon>Ploima</taxon>
        <taxon>Brachionidae</taxon>
        <taxon>Brachionus</taxon>
    </lineage>
</organism>
<dbReference type="AlphaFoldDB" id="A0A3M7S9Q5"/>
<dbReference type="Gene3D" id="3.30.40.10">
    <property type="entry name" value="Zinc/RING finger domain, C3HC4 (zinc finger)"/>
    <property type="match status" value="1"/>
</dbReference>
<dbReference type="InterPro" id="IPR013083">
    <property type="entry name" value="Znf_RING/FYVE/PHD"/>
</dbReference>
<name>A0A3M7S9Q5_BRAPC</name>
<dbReference type="Proteomes" id="UP000276133">
    <property type="component" value="Unassembled WGS sequence"/>
</dbReference>
<comment type="caution">
    <text evidence="1">The sequence shown here is derived from an EMBL/GenBank/DDBJ whole genome shotgun (WGS) entry which is preliminary data.</text>
</comment>
<evidence type="ECO:0000313" key="2">
    <source>
        <dbReference type="Proteomes" id="UP000276133"/>
    </source>
</evidence>
<protein>
    <recommendedName>
        <fullName evidence="3">RING-type domain-containing protein</fullName>
    </recommendedName>
</protein>